<evidence type="ECO:0000313" key="5">
    <source>
        <dbReference type="EMBL" id="MFB9679718.1"/>
    </source>
</evidence>
<evidence type="ECO:0000256" key="2">
    <source>
        <dbReference type="ARBA" id="ARBA00023163"/>
    </source>
</evidence>
<name>A0ABV5TKS0_9ACTN</name>
<dbReference type="Gene3D" id="1.10.10.1320">
    <property type="entry name" value="Anti-sigma factor, zinc-finger domain"/>
    <property type="match status" value="1"/>
</dbReference>
<comment type="caution">
    <text evidence="5">The sequence shown here is derived from an EMBL/GenBank/DDBJ whole genome shotgun (WGS) entry which is preliminary data.</text>
</comment>
<feature type="transmembrane region" description="Helical" evidence="3">
    <location>
        <begin position="197"/>
        <end position="216"/>
    </location>
</feature>
<dbReference type="Pfam" id="PF13490">
    <property type="entry name" value="zf-HC2"/>
    <property type="match status" value="1"/>
</dbReference>
<feature type="transmembrane region" description="Helical" evidence="3">
    <location>
        <begin position="223"/>
        <end position="240"/>
    </location>
</feature>
<keyword evidence="3" id="KW-0812">Transmembrane</keyword>
<dbReference type="EMBL" id="JBHMBS010000017">
    <property type="protein sequence ID" value="MFB9679718.1"/>
    <property type="molecule type" value="Genomic_DNA"/>
</dbReference>
<reference evidence="5 6" key="1">
    <citation type="submission" date="2024-09" db="EMBL/GenBank/DDBJ databases">
        <authorList>
            <person name="Sun Q."/>
            <person name="Mori K."/>
        </authorList>
    </citation>
    <scope>NUCLEOTIDE SEQUENCE [LARGE SCALE GENOMIC DNA]</scope>
    <source>
        <strain evidence="5 6">JCM 3028</strain>
    </source>
</reference>
<proteinExistence type="predicted"/>
<feature type="transmembrane region" description="Helical" evidence="3">
    <location>
        <begin position="252"/>
        <end position="270"/>
    </location>
</feature>
<sequence length="282" mass="29430">MSVHDEPGGRRPVNTWHIPGDLLDRYLAGDLDPVRAMSVDAHLGGCPVCRAAVPYEREWLESSWQRLEDEAGLPRPRPAERLLRLAGLPGHVARLVTVTPALGRAWLTAVLAVLAFGVLAARQTAEALPFFLVAAPVLPLAGIAAAYGPRVDPVHELLAATPLSGPRLLLVRSTAVLTVAFVLAGLASPLLPAPPGLSAAWLLPALAATSGCLALSTRLSVPAAALTAGGLWLAGVAVAAEAGGGWRVPFQPGAQLLYGCAAALLAVLVYRRRDRLDPGETR</sequence>
<feature type="transmembrane region" description="Helical" evidence="3">
    <location>
        <begin position="169"/>
        <end position="191"/>
    </location>
</feature>
<dbReference type="RefSeq" id="WP_386161048.1">
    <property type="nucleotide sequence ID" value="NZ_JBHMBS010000017.1"/>
</dbReference>
<evidence type="ECO:0000256" key="1">
    <source>
        <dbReference type="ARBA" id="ARBA00023015"/>
    </source>
</evidence>
<dbReference type="InterPro" id="IPR041916">
    <property type="entry name" value="Anti_sigma_zinc_sf"/>
</dbReference>
<accession>A0ABV5TKS0</accession>
<evidence type="ECO:0000256" key="3">
    <source>
        <dbReference type="SAM" id="Phobius"/>
    </source>
</evidence>
<keyword evidence="1" id="KW-0805">Transcription regulation</keyword>
<keyword evidence="3" id="KW-0472">Membrane</keyword>
<feature type="transmembrane region" description="Helical" evidence="3">
    <location>
        <begin position="127"/>
        <end position="148"/>
    </location>
</feature>
<keyword evidence="6" id="KW-1185">Reference proteome</keyword>
<gene>
    <name evidence="5" type="ORF">ACFFRH_29900</name>
</gene>
<organism evidence="5 6">
    <name type="scientific">Streptosporangium vulgare</name>
    <dbReference type="NCBI Taxonomy" id="46190"/>
    <lineage>
        <taxon>Bacteria</taxon>
        <taxon>Bacillati</taxon>
        <taxon>Actinomycetota</taxon>
        <taxon>Actinomycetes</taxon>
        <taxon>Streptosporangiales</taxon>
        <taxon>Streptosporangiaceae</taxon>
        <taxon>Streptosporangium</taxon>
    </lineage>
</organism>
<keyword evidence="2" id="KW-0804">Transcription</keyword>
<dbReference type="Proteomes" id="UP001589610">
    <property type="component" value="Unassembled WGS sequence"/>
</dbReference>
<evidence type="ECO:0000259" key="4">
    <source>
        <dbReference type="Pfam" id="PF13490"/>
    </source>
</evidence>
<feature type="transmembrane region" description="Helical" evidence="3">
    <location>
        <begin position="101"/>
        <end position="121"/>
    </location>
</feature>
<dbReference type="InterPro" id="IPR027383">
    <property type="entry name" value="Znf_put"/>
</dbReference>
<keyword evidence="3" id="KW-1133">Transmembrane helix</keyword>
<feature type="domain" description="Putative zinc-finger" evidence="4">
    <location>
        <begin position="21"/>
        <end position="50"/>
    </location>
</feature>
<evidence type="ECO:0000313" key="6">
    <source>
        <dbReference type="Proteomes" id="UP001589610"/>
    </source>
</evidence>
<protein>
    <submittedName>
        <fullName evidence="5">Zf-HC2 domain-containing protein</fullName>
    </submittedName>
</protein>